<dbReference type="PANTHER" id="PTHR21567:SF28">
    <property type="entry name" value="CLIP-ASSOCIATING PROTEIN 1"/>
    <property type="match status" value="1"/>
</dbReference>
<dbReference type="GO" id="GO:0040001">
    <property type="term" value="P:establishment of mitotic spindle localization"/>
    <property type="evidence" value="ECO:0007669"/>
    <property type="project" value="TreeGrafter"/>
</dbReference>
<dbReference type="GO" id="GO:0007026">
    <property type="term" value="P:negative regulation of microtubule depolymerization"/>
    <property type="evidence" value="ECO:0007669"/>
    <property type="project" value="UniProtKB-ARBA"/>
</dbReference>
<dbReference type="GO" id="GO:0005881">
    <property type="term" value="C:cytoplasmic microtubule"/>
    <property type="evidence" value="ECO:0007669"/>
    <property type="project" value="TreeGrafter"/>
</dbReference>
<feature type="region of interest" description="Disordered" evidence="6">
    <location>
        <begin position="1082"/>
        <end position="1123"/>
    </location>
</feature>
<dbReference type="SMR" id="A0A9R0B2K4"/>
<feature type="compositionally biased region" description="Low complexity" evidence="6">
    <location>
        <begin position="1109"/>
        <end position="1118"/>
    </location>
</feature>
<feature type="repeat" description="HEAT" evidence="4">
    <location>
        <begin position="168"/>
        <end position="206"/>
    </location>
</feature>
<dbReference type="GO" id="GO:0090307">
    <property type="term" value="P:mitotic spindle assembly"/>
    <property type="evidence" value="ECO:0007669"/>
    <property type="project" value="TreeGrafter"/>
</dbReference>
<feature type="domain" description="TOG" evidence="7">
    <location>
        <begin position="819"/>
        <end position="1062"/>
    </location>
</feature>
<dbReference type="GO" id="GO:0043515">
    <property type="term" value="F:kinetochore binding"/>
    <property type="evidence" value="ECO:0007669"/>
    <property type="project" value="TreeGrafter"/>
</dbReference>
<keyword evidence="5" id="KW-0175">Coiled coil</keyword>
<evidence type="ECO:0000259" key="7">
    <source>
        <dbReference type="SMART" id="SM01349"/>
    </source>
</evidence>
<feature type="compositionally biased region" description="Basic and acidic residues" evidence="6">
    <location>
        <begin position="1205"/>
        <end position="1224"/>
    </location>
</feature>
<dbReference type="GO" id="GO:0005794">
    <property type="term" value="C:Golgi apparatus"/>
    <property type="evidence" value="ECO:0007669"/>
    <property type="project" value="UniProtKB-SubCell"/>
</dbReference>
<dbReference type="FunFam" id="1.25.10.10:FF:000031">
    <property type="entry name" value="CLIP-associating protein 1 isoform 2"/>
    <property type="match status" value="1"/>
</dbReference>
<feature type="region of interest" description="Disordered" evidence="6">
    <location>
        <begin position="234"/>
        <end position="293"/>
    </location>
</feature>
<dbReference type="FunFam" id="1.25.10.10:FF:000005">
    <property type="entry name" value="CLIP-associating protein 1 isoform 2"/>
    <property type="match status" value="1"/>
</dbReference>
<name>A0A9R0B2K4_CYPCA</name>
<feature type="compositionally biased region" description="Polar residues" evidence="6">
    <location>
        <begin position="675"/>
        <end position="696"/>
    </location>
</feature>
<dbReference type="RefSeq" id="XP_042620047.1">
    <property type="nucleotide sequence ID" value="XM_042764113.1"/>
</dbReference>
<keyword evidence="3" id="KW-0677">Repeat</keyword>
<dbReference type="GO" id="GO:0008017">
    <property type="term" value="F:microtubule binding"/>
    <property type="evidence" value="ECO:0007669"/>
    <property type="project" value="TreeGrafter"/>
</dbReference>
<sequence length="1462" mass="161781">MEPNMEYCLTQVLQKDVARRLQMGSELIDYITDADKCHDLESDQTALDKMVDGIATSWVNSSNFKLALMGMDLLSALVTRLQDRFRPQVGTVLPSLIDRLGDAKDQVRDQDQTLLLKIMEQSASPQYIWDRMLGGFKHKNNRTREGVCLCLISTLNTYGAQGLTLSKIVPHICNLLGDPTSQVRDAAMNCLVEIYRHVGEKVRIDLSKKGLPQSRLNVIFSKFDEVQRSGNMILSSGSDKNFDDEESVDGGRSSSSSSSKGLSNSRRGGSMGSMRRPSSASGSRAPGKDSVSAGAVDEEDFIKAFEDVPAVQIYSSKELEDSLNKIREILSDDKQDWEHRVTALKKVRSLLLAGATEHEGFLQHLRLLEGAFKLSAKDLRSQVVREACITLGHLSSLLGNKFDHGAESIMPTLLNLVPNSAKIIATSGVAAIRLILRQTHFPRLIPIITSNCTSKSVAVRRRCYEFLDLLLQEWQTHTLERHVAVLTETIKKGIHDADSEARSVARKCYWGFHGHYSREAEHLFLALESSYQKALQSHLKSSDSVVSLPQSDRSSSSSQESLNRPLSVKTVIGGPVTRSKVISSRVSSTPGALQRSRSDIDVNAASSAKSRMSTATSPSPFSSAAALPPGSYASLDGAPGKIDGRVRTRRQSSGSAVSANSTVTDSRGRSRAKVVSQSQRSRSANPTSAGSRSSSPGKLLGHAYGRIPRATAPATPSDKYSRIPRSQGCSRETSPSRLGIDRFGLIHQARISASVNAMRVLNTGTEVEAAVADALLLGDSRNKRKPLRRRYESDDDANSDASSACSERSYSSRNGGIPHYLRQTEDVAEVLNHCASSNWSERKEGLLGLQNLLKSQRILSRVELKRLCEIFTRMFADPHSKRVFSMFLETLVDFITVHREDLQDWLFVLLTQLLKKMGADLLGSVQAKVQKALDVTRESFPFDQQFNILMRFIVDQTQTPNLKVKVAILKYIESLARQMDPADFVNSSETRLAVSRIITWTTEPKSSDVRKTLHNWACEELSGRPTTTALLPGEGHLEERCKQAAQVVLISLFELNTPEFTMLLGALPKTFQDGATKLLHSHLKNSSNTSSVSSPSNTMGRTPARHPTSRTSPLTSPTNCSHGGLSPSRLWGWSVDGLLKHPSPSPPPPTPPSHPSIPAGPSLRAFRCTLSPSMLEYDTENMNSDEIFSSLRGVTEAIQSFSYRSQEDLNEPIRRDGKKDDAAGKEGASPGSDARLGLDVMEGGRTALDNKTSLLNTPSPRSFAVPRSREFAPYGYGDTITAYDKSALKEAVFDDDVEQFRDCRRQDSGENKMVLPKGFTSDLVADLLKELSNHNERVEERKGALIELLKIAREDSLAVWDEHFKTILLLLLETLGDKDHTIRALALRVLKEILRNQPARFKNYAELTIMKTLEAHKDSHKEVRIRRLKIFTNNICFNLQMIFKQYNIVMIIHQNHTAKSCE</sequence>
<evidence type="ECO:0000256" key="1">
    <source>
        <dbReference type="ARBA" id="ARBA00004496"/>
    </source>
</evidence>
<evidence type="ECO:0000256" key="6">
    <source>
        <dbReference type="SAM" id="MobiDB-lite"/>
    </source>
</evidence>
<reference evidence="8" key="1">
    <citation type="submission" date="2025-08" db="UniProtKB">
        <authorList>
            <consortium name="RefSeq"/>
        </authorList>
    </citation>
    <scope>IDENTIFICATION</scope>
    <source>
        <tissue evidence="8">Muscle</tissue>
    </source>
</reference>
<feature type="region of interest" description="Disordered" evidence="6">
    <location>
        <begin position="1203"/>
        <end position="1238"/>
    </location>
</feature>
<feature type="region of interest" description="Disordered" evidence="6">
    <location>
        <begin position="787"/>
        <end position="812"/>
    </location>
</feature>
<evidence type="ECO:0000313" key="8">
    <source>
        <dbReference type="RefSeq" id="XP_042620047.1"/>
    </source>
</evidence>
<feature type="compositionally biased region" description="Polar residues" evidence="6">
    <location>
        <begin position="582"/>
        <end position="591"/>
    </location>
</feature>
<dbReference type="GO" id="GO:0051301">
    <property type="term" value="P:cell division"/>
    <property type="evidence" value="ECO:0007669"/>
    <property type="project" value="UniProtKB-KW"/>
</dbReference>
<dbReference type="GO" id="GO:0005876">
    <property type="term" value="C:spindle microtubule"/>
    <property type="evidence" value="ECO:0007669"/>
    <property type="project" value="TreeGrafter"/>
</dbReference>
<evidence type="ECO:0000256" key="4">
    <source>
        <dbReference type="PROSITE-ProRule" id="PRU00103"/>
    </source>
</evidence>
<protein>
    <submittedName>
        <fullName evidence="8">CLIP-associating protein 1 isoform X17</fullName>
    </submittedName>
</protein>
<dbReference type="PANTHER" id="PTHR21567">
    <property type="entry name" value="CLASP"/>
    <property type="match status" value="1"/>
</dbReference>
<feature type="coiled-coil region" evidence="5">
    <location>
        <begin position="1328"/>
        <end position="1355"/>
    </location>
</feature>
<proteinExistence type="predicted"/>
<evidence type="ECO:0000256" key="2">
    <source>
        <dbReference type="ARBA" id="ARBA00022490"/>
    </source>
</evidence>
<dbReference type="GO" id="GO:0005813">
    <property type="term" value="C:centrosome"/>
    <property type="evidence" value="ECO:0007669"/>
    <property type="project" value="UniProtKB-SubCell"/>
</dbReference>
<dbReference type="InterPro" id="IPR021133">
    <property type="entry name" value="HEAT_type_2"/>
</dbReference>
<dbReference type="SMART" id="SM01349">
    <property type="entry name" value="TOG"/>
    <property type="match status" value="3"/>
</dbReference>
<comment type="subcellular location">
    <subcellularLocation>
        <location evidence="1">Cytoplasm</location>
    </subcellularLocation>
</comment>
<feature type="region of interest" description="Disordered" evidence="6">
    <location>
        <begin position="1136"/>
        <end position="1163"/>
    </location>
</feature>
<dbReference type="InterPro" id="IPR034085">
    <property type="entry name" value="TOG"/>
</dbReference>
<dbReference type="GO" id="GO:0045180">
    <property type="term" value="C:basal cortex"/>
    <property type="evidence" value="ECO:0007669"/>
    <property type="project" value="TreeGrafter"/>
</dbReference>
<dbReference type="GO" id="GO:0072686">
    <property type="term" value="C:mitotic spindle"/>
    <property type="evidence" value="ECO:0007669"/>
    <property type="project" value="TreeGrafter"/>
</dbReference>
<dbReference type="PROSITE" id="PS50077">
    <property type="entry name" value="HEAT_REPEAT"/>
    <property type="match status" value="1"/>
</dbReference>
<feature type="compositionally biased region" description="Polar residues" evidence="6">
    <location>
        <begin position="651"/>
        <end position="665"/>
    </location>
</feature>
<organism evidence="8">
    <name type="scientific">Cyprinus carpio</name>
    <name type="common">Common carp</name>
    <dbReference type="NCBI Taxonomy" id="7962"/>
    <lineage>
        <taxon>Eukaryota</taxon>
        <taxon>Metazoa</taxon>
        <taxon>Chordata</taxon>
        <taxon>Craniata</taxon>
        <taxon>Vertebrata</taxon>
        <taxon>Euteleostomi</taxon>
        <taxon>Actinopterygii</taxon>
        <taxon>Neopterygii</taxon>
        <taxon>Teleostei</taxon>
        <taxon>Ostariophysi</taxon>
        <taxon>Cypriniformes</taxon>
        <taxon>Cyprinidae</taxon>
        <taxon>Cyprininae</taxon>
        <taxon>Cyprinus</taxon>
    </lineage>
</organism>
<evidence type="ECO:0000256" key="3">
    <source>
        <dbReference type="ARBA" id="ARBA00022737"/>
    </source>
</evidence>
<dbReference type="Pfam" id="PF12348">
    <property type="entry name" value="CLASP_N"/>
    <property type="match status" value="2"/>
</dbReference>
<accession>A0A9R0B2K4</accession>
<gene>
    <name evidence="8" type="primary">LOC109064880</name>
</gene>
<feature type="compositionally biased region" description="Low complexity" evidence="6">
    <location>
        <begin position="1084"/>
        <end position="1098"/>
    </location>
</feature>
<feature type="compositionally biased region" description="Low complexity" evidence="6">
    <location>
        <begin position="613"/>
        <end position="631"/>
    </location>
</feature>
<dbReference type="GO" id="GO:0000776">
    <property type="term" value="C:kinetochore"/>
    <property type="evidence" value="ECO:0007669"/>
    <property type="project" value="TreeGrafter"/>
</dbReference>
<dbReference type="Proteomes" id="UP001155660">
    <property type="component" value="Chromosome A9"/>
</dbReference>
<evidence type="ECO:0000256" key="5">
    <source>
        <dbReference type="SAM" id="Coils"/>
    </source>
</evidence>
<feature type="region of interest" description="Disordered" evidence="6">
    <location>
        <begin position="545"/>
        <end position="570"/>
    </location>
</feature>
<feature type="domain" description="TOG" evidence="7">
    <location>
        <begin position="315"/>
        <end position="550"/>
    </location>
</feature>
<dbReference type="InterPro" id="IPR024395">
    <property type="entry name" value="CLASP_N_dom"/>
</dbReference>
<dbReference type="GeneID" id="109064880"/>
<feature type="region of interest" description="Disordered" evidence="6">
    <location>
        <begin position="582"/>
        <end position="737"/>
    </location>
</feature>
<keyword evidence="2" id="KW-0963">Cytoplasm</keyword>
<feature type="compositionally biased region" description="Pro residues" evidence="6">
    <location>
        <begin position="1143"/>
        <end position="1155"/>
    </location>
</feature>
<feature type="domain" description="TOG" evidence="7">
    <location>
        <begin position="1"/>
        <end position="232"/>
    </location>
</feature>
<feature type="compositionally biased region" description="Low complexity" evidence="6">
    <location>
        <begin position="250"/>
        <end position="285"/>
    </location>
</feature>
<feature type="compositionally biased region" description="Low complexity" evidence="6">
    <location>
        <begin position="545"/>
        <end position="567"/>
    </location>
</feature>
<feature type="compositionally biased region" description="Low complexity" evidence="6">
    <location>
        <begin position="799"/>
        <end position="812"/>
    </location>
</feature>
<feature type="compositionally biased region" description="Polar residues" evidence="6">
    <location>
        <begin position="727"/>
        <end position="736"/>
    </location>
</feature>